<dbReference type="InterPro" id="IPR051199">
    <property type="entry name" value="LPS_LOS_Heptosyltrfase"/>
</dbReference>
<dbReference type="AlphaFoldDB" id="A0AAW7Q8G7"/>
<reference evidence="3" key="1">
    <citation type="journal article" date="2023" name="Microorganisms">
        <title>Genomic Characterization of Arcobacter butzleri Strains Isolated from Various Sources in Lithuania.</title>
        <authorList>
            <person name="Uljanovas D."/>
            <person name="Golz G."/>
            <person name="Fleischmann S."/>
            <person name="Kudirkiene E."/>
            <person name="Kasetiene N."/>
            <person name="Grineviciene A."/>
            <person name="Tamuleviciene E."/>
            <person name="Aksomaitiene J."/>
            <person name="Alter T."/>
            <person name="Malakauskas M."/>
        </authorList>
    </citation>
    <scope>NUCLEOTIDE SEQUENCE</scope>
    <source>
        <strain evidence="3">W48</strain>
    </source>
</reference>
<organism evidence="3 4">
    <name type="scientific">Aliarcobacter butzleri</name>
    <dbReference type="NCBI Taxonomy" id="28197"/>
    <lineage>
        <taxon>Bacteria</taxon>
        <taxon>Pseudomonadati</taxon>
        <taxon>Campylobacterota</taxon>
        <taxon>Epsilonproteobacteria</taxon>
        <taxon>Campylobacterales</taxon>
        <taxon>Arcobacteraceae</taxon>
        <taxon>Aliarcobacter</taxon>
    </lineage>
</organism>
<keyword evidence="1" id="KW-0328">Glycosyltransferase</keyword>
<reference evidence="3" key="2">
    <citation type="submission" date="2023-01" db="EMBL/GenBank/DDBJ databases">
        <authorList>
            <person name="Uljanovas D."/>
        </authorList>
    </citation>
    <scope>NUCLEOTIDE SEQUENCE</scope>
    <source>
        <strain evidence="3">W48</strain>
    </source>
</reference>
<dbReference type="EMBL" id="JAQJJC010000028">
    <property type="protein sequence ID" value="MDN5115221.1"/>
    <property type="molecule type" value="Genomic_DNA"/>
</dbReference>
<gene>
    <name evidence="3" type="ORF">PJV88_11310</name>
</gene>
<dbReference type="GO" id="GO:0008713">
    <property type="term" value="F:ADP-heptose-lipopolysaccharide heptosyltransferase activity"/>
    <property type="evidence" value="ECO:0007669"/>
    <property type="project" value="TreeGrafter"/>
</dbReference>
<dbReference type="PANTHER" id="PTHR30160:SF7">
    <property type="entry name" value="ADP-HEPTOSE--LPS HEPTOSYLTRANSFERASE 2"/>
    <property type="match status" value="1"/>
</dbReference>
<dbReference type="Gene3D" id="3.40.50.2000">
    <property type="entry name" value="Glycogen Phosphorylase B"/>
    <property type="match status" value="2"/>
</dbReference>
<dbReference type="Proteomes" id="UP001170713">
    <property type="component" value="Unassembled WGS sequence"/>
</dbReference>
<protein>
    <submittedName>
        <fullName evidence="3">Glycosyltransferase family 9 protein</fullName>
    </submittedName>
</protein>
<name>A0AAW7Q8G7_9BACT</name>
<comment type="caution">
    <text evidence="3">The sequence shown here is derived from an EMBL/GenBank/DDBJ whole genome shotgun (WGS) entry which is preliminary data.</text>
</comment>
<evidence type="ECO:0000313" key="4">
    <source>
        <dbReference type="Proteomes" id="UP001170713"/>
    </source>
</evidence>
<evidence type="ECO:0000256" key="2">
    <source>
        <dbReference type="ARBA" id="ARBA00022679"/>
    </source>
</evidence>
<dbReference type="GO" id="GO:0005829">
    <property type="term" value="C:cytosol"/>
    <property type="evidence" value="ECO:0007669"/>
    <property type="project" value="TreeGrafter"/>
</dbReference>
<keyword evidence="2" id="KW-0808">Transferase</keyword>
<dbReference type="CDD" id="cd03789">
    <property type="entry name" value="GT9_LPS_heptosyltransferase"/>
    <property type="match status" value="1"/>
</dbReference>
<evidence type="ECO:0000313" key="3">
    <source>
        <dbReference type="EMBL" id="MDN5115221.1"/>
    </source>
</evidence>
<dbReference type="PANTHER" id="PTHR30160">
    <property type="entry name" value="TETRAACYLDISACCHARIDE 4'-KINASE-RELATED"/>
    <property type="match status" value="1"/>
</dbReference>
<dbReference type="RefSeq" id="WP_301343425.1">
    <property type="nucleotide sequence ID" value="NZ_JAQJJC010000028.1"/>
</dbReference>
<evidence type="ECO:0000256" key="1">
    <source>
        <dbReference type="ARBA" id="ARBA00022676"/>
    </source>
</evidence>
<proteinExistence type="predicted"/>
<dbReference type="SUPFAM" id="SSF53756">
    <property type="entry name" value="UDP-Glycosyltransferase/glycogen phosphorylase"/>
    <property type="match status" value="1"/>
</dbReference>
<dbReference type="GO" id="GO:0009244">
    <property type="term" value="P:lipopolysaccharide core region biosynthetic process"/>
    <property type="evidence" value="ECO:0007669"/>
    <property type="project" value="TreeGrafter"/>
</dbReference>
<sequence length="314" mass="35486">MIKEIFIEIPSWLGDAIMATPAIENLIKTYPDAQITLLGSFVSTQAFQGYPNIKKVIVDDTKKSGNRYKNLISLAKNIGRVDLAISFRRSISSKFMMFFIKAKKKFNYRRLTKKEIHLCIRYNDFVNKVLNLQNEVGDLKLYFKPFNYDKPTLGINPGATYGSAKRWYPEEFAKIAIEMSKKYDIVIFGGPAETNIAKDIENELVSKGITNYQNLAGKTTIPELIEKIAGLDLFITNDSGPMHIAAAYKVKTIAIFGPTKFTETNQWNNPNGEIVTKNLNCAPCMKRVCPLKHHNCMKNITAADVLNVIVKLEK</sequence>
<dbReference type="Pfam" id="PF01075">
    <property type="entry name" value="Glyco_transf_9"/>
    <property type="match status" value="1"/>
</dbReference>
<accession>A0AAW7Q8G7</accession>
<dbReference type="InterPro" id="IPR002201">
    <property type="entry name" value="Glyco_trans_9"/>
</dbReference>